<accession>A0A1Y0HWF4</accession>
<dbReference type="RefSeq" id="WP_087470626.1">
    <property type="nucleotide sequence ID" value="NZ_CP021383.1"/>
</dbReference>
<keyword evidence="1" id="KW-1133">Transmembrane helix</keyword>
<protein>
    <submittedName>
        <fullName evidence="2">Uncharacterized protein</fullName>
    </submittedName>
</protein>
<evidence type="ECO:0000313" key="3">
    <source>
        <dbReference type="Proteomes" id="UP000196228"/>
    </source>
</evidence>
<gene>
    <name evidence="2" type="ORF">CBR64_08980</name>
</gene>
<dbReference type="AlphaFoldDB" id="A0A1Y0HWF4"/>
<dbReference type="Proteomes" id="UP000196228">
    <property type="component" value="Chromosome"/>
</dbReference>
<dbReference type="OrthoDB" id="5146676at2"/>
<dbReference type="EMBL" id="CP021383">
    <property type="protein sequence ID" value="ARU51594.1"/>
    <property type="molecule type" value="Genomic_DNA"/>
</dbReference>
<evidence type="ECO:0000256" key="1">
    <source>
        <dbReference type="SAM" id="Phobius"/>
    </source>
</evidence>
<evidence type="ECO:0000313" key="2">
    <source>
        <dbReference type="EMBL" id="ARU51594.1"/>
    </source>
</evidence>
<keyword evidence="1" id="KW-0472">Membrane</keyword>
<organism evidence="2 3">
    <name type="scientific">Cellulosimicrobium cellulans</name>
    <name type="common">Arthrobacter luteus</name>
    <dbReference type="NCBI Taxonomy" id="1710"/>
    <lineage>
        <taxon>Bacteria</taxon>
        <taxon>Bacillati</taxon>
        <taxon>Actinomycetota</taxon>
        <taxon>Actinomycetes</taxon>
        <taxon>Micrococcales</taxon>
        <taxon>Promicromonosporaceae</taxon>
        <taxon>Cellulosimicrobium</taxon>
    </lineage>
</organism>
<feature type="transmembrane region" description="Helical" evidence="1">
    <location>
        <begin position="53"/>
        <end position="74"/>
    </location>
</feature>
<sequence length="397" mass="41565">MSPVTGRPVPTPPEDDFLARLRRTADDAVPPSELDLDVVLRSSRRGVQRRRSLAGVAAVVALGLVGTGVVTAGGPDGLRDLAREVVSGSPGYEVVTARATLVDVAPGVVAVKEPATYLREDGAYVLDLGLGAWRDGERFFVEYRPEPAGSEQLPGLRVLAGDDGDLAVLRRGGTAGAVVHDGFQNLVLLQREGGAEGLVLSVATSATPPGSDPSWERERMETWVLLAGEGPAATGPTYRLPDAWAEGLFLNVAALGPEAGPATDVRGILTATRSENDRSLGAMTCGSPLTGPDRDPSCRASYDPTTREVVPIETSPAIPRLLVDRLLPAAPAPGDTSDAELRTCLDVRGVETGMLPDRWYLDPGGLDGDAWRQCLLDVALISSARTAQALGSATPES</sequence>
<proteinExistence type="predicted"/>
<dbReference type="KEGG" id="cceu:CBR64_08980"/>
<reference evidence="2 3" key="1">
    <citation type="submission" date="2017-05" db="EMBL/GenBank/DDBJ databases">
        <authorList>
            <person name="Song R."/>
            <person name="Chenine A.L."/>
            <person name="Ruprecht R.M."/>
        </authorList>
    </citation>
    <scope>NUCLEOTIDE SEQUENCE [LARGE SCALE GENOMIC DNA]</scope>
    <source>
        <strain evidence="2 3">PSBB019</strain>
    </source>
</reference>
<name>A0A1Y0HWF4_CELCE</name>
<keyword evidence="1" id="KW-0812">Transmembrane</keyword>